<dbReference type="PANTHER" id="PTHR13748:SF62">
    <property type="entry name" value="COBW DOMAIN-CONTAINING PROTEIN"/>
    <property type="match status" value="1"/>
</dbReference>
<evidence type="ECO:0000256" key="6">
    <source>
        <dbReference type="ARBA" id="ARBA00049117"/>
    </source>
</evidence>
<accession>A0A261TLT1</accession>
<sequence length="344" mass="37226">MSGGGAIQDRRIGLTVLTGFLGSGKTTLLNRLVRDPAYADAAVIVNELGDIGIDHQLVRVADDRIVLLEGGCICCTVSGGLVDTLRSLFMLALQRRIKPFRRVLIETTGLASPAPILFTLRTDPFLAERYVYRGAIAVADVQHLHNHLRTQPEATQQLALADVVAFSKADLVNPARIESARAEVMRINPGVPCTVLRADAPLDSMLGEAALARQRASPEGLDGWLSAYSKPLGAPGRPGGHAQVEHFSMTLVAPISRGQFLAGMHDIQARYDQGLLRIKGMICFSGDALPCAVHGVHRQLYPLEALPQWPGDGRDSRLVFILRGLRGDAVQEQVRRALHQPPLA</sequence>
<dbReference type="Gene3D" id="3.30.1220.10">
    <property type="entry name" value="CobW-like, C-terminal domain"/>
    <property type="match status" value="1"/>
</dbReference>
<dbReference type="OrthoDB" id="9808822at2"/>
<comment type="function">
    <text evidence="5">Zinc chaperone that directly transfers zinc cofactor to target proteins, thereby activating them. Zinc is transferred from the CXCC motif in the GTPase domain to the zinc binding site in target proteins in a process requiring GTP hydrolysis.</text>
</comment>
<dbReference type="EMBL" id="NEVP01000007">
    <property type="protein sequence ID" value="OZI50241.1"/>
    <property type="molecule type" value="Genomic_DNA"/>
</dbReference>
<dbReference type="GO" id="GO:0005737">
    <property type="term" value="C:cytoplasm"/>
    <property type="evidence" value="ECO:0007669"/>
    <property type="project" value="TreeGrafter"/>
</dbReference>
<dbReference type="RefSeq" id="WP_094800554.1">
    <property type="nucleotide sequence ID" value="NZ_NEVN01000004.1"/>
</dbReference>
<dbReference type="InterPro" id="IPR003495">
    <property type="entry name" value="CobW/HypB/UreG_nucleotide-bd"/>
</dbReference>
<keyword evidence="2" id="KW-0378">Hydrolase</keyword>
<dbReference type="SMART" id="SM00833">
    <property type="entry name" value="CobW_C"/>
    <property type="match status" value="1"/>
</dbReference>
<feature type="domain" description="CobW C-terminal" evidence="7">
    <location>
        <begin position="244"/>
        <end position="338"/>
    </location>
</feature>
<comment type="caution">
    <text evidence="8">The sequence shown here is derived from an EMBL/GenBank/DDBJ whole genome shotgun (WGS) entry which is preliminary data.</text>
</comment>
<dbReference type="SUPFAM" id="SSF90002">
    <property type="entry name" value="Hypothetical protein YjiA, C-terminal domain"/>
    <property type="match status" value="1"/>
</dbReference>
<dbReference type="SUPFAM" id="SSF52540">
    <property type="entry name" value="P-loop containing nucleoside triphosphate hydrolases"/>
    <property type="match status" value="1"/>
</dbReference>
<proteinExistence type="inferred from homology"/>
<evidence type="ECO:0000256" key="1">
    <source>
        <dbReference type="ARBA" id="ARBA00022741"/>
    </source>
</evidence>
<keyword evidence="1" id="KW-0547">Nucleotide-binding</keyword>
<dbReference type="CDD" id="cd03112">
    <property type="entry name" value="CobW-like"/>
    <property type="match status" value="1"/>
</dbReference>
<reference evidence="8 9" key="1">
    <citation type="submission" date="2017-05" db="EMBL/GenBank/DDBJ databases">
        <title>Complete and WGS of Bordetella genogroups.</title>
        <authorList>
            <person name="Spilker T."/>
            <person name="LiPuma J."/>
        </authorList>
    </citation>
    <scope>NUCLEOTIDE SEQUENCE [LARGE SCALE GENOMIC DNA]</scope>
    <source>
        <strain evidence="8 9">AU10456</strain>
    </source>
</reference>
<protein>
    <submittedName>
        <fullName evidence="8">Cobalamin biosynthesis protein CobW</fullName>
    </submittedName>
</protein>
<dbReference type="Pfam" id="PF02492">
    <property type="entry name" value="cobW"/>
    <property type="match status" value="1"/>
</dbReference>
<dbReference type="InterPro" id="IPR051316">
    <property type="entry name" value="Zinc-reg_GTPase_activator"/>
</dbReference>
<comment type="catalytic activity">
    <reaction evidence="6">
        <text>GTP + H2O = GDP + phosphate + H(+)</text>
        <dbReference type="Rhea" id="RHEA:19669"/>
        <dbReference type="ChEBI" id="CHEBI:15377"/>
        <dbReference type="ChEBI" id="CHEBI:15378"/>
        <dbReference type="ChEBI" id="CHEBI:37565"/>
        <dbReference type="ChEBI" id="CHEBI:43474"/>
        <dbReference type="ChEBI" id="CHEBI:58189"/>
    </reaction>
    <physiologicalReaction direction="left-to-right" evidence="6">
        <dbReference type="Rhea" id="RHEA:19670"/>
    </physiologicalReaction>
</comment>
<name>A0A261TLT1_9BORD</name>
<evidence type="ECO:0000259" key="7">
    <source>
        <dbReference type="SMART" id="SM00833"/>
    </source>
</evidence>
<dbReference type="GO" id="GO:0000166">
    <property type="term" value="F:nucleotide binding"/>
    <property type="evidence" value="ECO:0007669"/>
    <property type="project" value="UniProtKB-KW"/>
</dbReference>
<gene>
    <name evidence="8" type="ORF">CAL25_13030</name>
</gene>
<evidence type="ECO:0000256" key="3">
    <source>
        <dbReference type="ARBA" id="ARBA00023186"/>
    </source>
</evidence>
<dbReference type="InterPro" id="IPR036627">
    <property type="entry name" value="CobW-likC_sf"/>
</dbReference>
<dbReference type="InterPro" id="IPR027417">
    <property type="entry name" value="P-loop_NTPase"/>
</dbReference>
<dbReference type="GO" id="GO:0016787">
    <property type="term" value="F:hydrolase activity"/>
    <property type="evidence" value="ECO:0007669"/>
    <property type="project" value="UniProtKB-KW"/>
</dbReference>
<evidence type="ECO:0000313" key="9">
    <source>
        <dbReference type="Proteomes" id="UP000216913"/>
    </source>
</evidence>
<evidence type="ECO:0000256" key="5">
    <source>
        <dbReference type="ARBA" id="ARBA00045658"/>
    </source>
</evidence>
<dbReference type="InterPro" id="IPR011629">
    <property type="entry name" value="CobW-like_C"/>
</dbReference>
<dbReference type="Proteomes" id="UP000216913">
    <property type="component" value="Unassembled WGS sequence"/>
</dbReference>
<evidence type="ECO:0000313" key="8">
    <source>
        <dbReference type="EMBL" id="OZI50241.1"/>
    </source>
</evidence>
<evidence type="ECO:0000256" key="2">
    <source>
        <dbReference type="ARBA" id="ARBA00022801"/>
    </source>
</evidence>
<dbReference type="Gene3D" id="3.40.50.300">
    <property type="entry name" value="P-loop containing nucleotide triphosphate hydrolases"/>
    <property type="match status" value="1"/>
</dbReference>
<keyword evidence="3" id="KW-0143">Chaperone</keyword>
<organism evidence="8 9">
    <name type="scientific">Bordetella genomosp. 5</name>
    <dbReference type="NCBI Taxonomy" id="1395608"/>
    <lineage>
        <taxon>Bacteria</taxon>
        <taxon>Pseudomonadati</taxon>
        <taxon>Pseudomonadota</taxon>
        <taxon>Betaproteobacteria</taxon>
        <taxon>Burkholderiales</taxon>
        <taxon>Alcaligenaceae</taxon>
        <taxon>Bordetella</taxon>
    </lineage>
</organism>
<keyword evidence="9" id="KW-1185">Reference proteome</keyword>
<dbReference type="AlphaFoldDB" id="A0A261TLT1"/>
<comment type="similarity">
    <text evidence="4">Belongs to the SIMIBI class G3E GTPase family. ZNG1 subfamily.</text>
</comment>
<dbReference type="PANTHER" id="PTHR13748">
    <property type="entry name" value="COBW-RELATED"/>
    <property type="match status" value="1"/>
</dbReference>
<dbReference type="Pfam" id="PF07683">
    <property type="entry name" value="CobW_C"/>
    <property type="match status" value="1"/>
</dbReference>
<evidence type="ECO:0000256" key="4">
    <source>
        <dbReference type="ARBA" id="ARBA00034320"/>
    </source>
</evidence>